<dbReference type="Proteomes" id="UP001221898">
    <property type="component" value="Unassembled WGS sequence"/>
</dbReference>
<accession>A0AAD7S1C3</accession>
<reference evidence="1" key="1">
    <citation type="journal article" date="2023" name="Science">
        <title>Genome structures resolve the early diversification of teleost fishes.</title>
        <authorList>
            <person name="Parey E."/>
            <person name="Louis A."/>
            <person name="Montfort J."/>
            <person name="Bouchez O."/>
            <person name="Roques C."/>
            <person name="Iampietro C."/>
            <person name="Lluch J."/>
            <person name="Castinel A."/>
            <person name="Donnadieu C."/>
            <person name="Desvignes T."/>
            <person name="Floi Bucao C."/>
            <person name="Jouanno E."/>
            <person name="Wen M."/>
            <person name="Mejri S."/>
            <person name="Dirks R."/>
            <person name="Jansen H."/>
            <person name="Henkel C."/>
            <person name="Chen W.J."/>
            <person name="Zahm M."/>
            <person name="Cabau C."/>
            <person name="Klopp C."/>
            <person name="Thompson A.W."/>
            <person name="Robinson-Rechavi M."/>
            <person name="Braasch I."/>
            <person name="Lecointre G."/>
            <person name="Bobe J."/>
            <person name="Postlethwait J.H."/>
            <person name="Berthelot C."/>
            <person name="Roest Crollius H."/>
            <person name="Guiguen Y."/>
        </authorList>
    </citation>
    <scope>NUCLEOTIDE SEQUENCE</scope>
    <source>
        <strain evidence="1">NC1722</strain>
    </source>
</reference>
<name>A0AAD7S1C3_9TELE</name>
<protein>
    <submittedName>
        <fullName evidence="1">Uncharacterized protein</fullName>
    </submittedName>
</protein>
<sequence length="76" mass="8141">MRDGGMMSNLCRASGWAGPARRGYGLGEFIFLPAELLYGPCLPDTLFTGGRAPGWGLVPPHCLTPTSSWNPGLPFF</sequence>
<proteinExistence type="predicted"/>
<dbReference type="EMBL" id="JAINUG010000130">
    <property type="protein sequence ID" value="KAJ8394083.1"/>
    <property type="molecule type" value="Genomic_DNA"/>
</dbReference>
<evidence type="ECO:0000313" key="2">
    <source>
        <dbReference type="Proteomes" id="UP001221898"/>
    </source>
</evidence>
<gene>
    <name evidence="1" type="ORF">AAFF_G00054270</name>
</gene>
<comment type="caution">
    <text evidence="1">The sequence shown here is derived from an EMBL/GenBank/DDBJ whole genome shotgun (WGS) entry which is preliminary data.</text>
</comment>
<organism evidence="1 2">
    <name type="scientific">Aldrovandia affinis</name>
    <dbReference type="NCBI Taxonomy" id="143900"/>
    <lineage>
        <taxon>Eukaryota</taxon>
        <taxon>Metazoa</taxon>
        <taxon>Chordata</taxon>
        <taxon>Craniata</taxon>
        <taxon>Vertebrata</taxon>
        <taxon>Euteleostomi</taxon>
        <taxon>Actinopterygii</taxon>
        <taxon>Neopterygii</taxon>
        <taxon>Teleostei</taxon>
        <taxon>Notacanthiformes</taxon>
        <taxon>Halosauridae</taxon>
        <taxon>Aldrovandia</taxon>
    </lineage>
</organism>
<evidence type="ECO:0000313" key="1">
    <source>
        <dbReference type="EMBL" id="KAJ8394083.1"/>
    </source>
</evidence>
<keyword evidence="2" id="KW-1185">Reference proteome</keyword>
<dbReference type="AlphaFoldDB" id="A0AAD7S1C3"/>